<feature type="signal peptide" evidence="1">
    <location>
        <begin position="1"/>
        <end position="34"/>
    </location>
</feature>
<dbReference type="KEGG" id="nwl:NWFMUON74_42830"/>
<dbReference type="InterPro" id="IPR003848">
    <property type="entry name" value="DUF218"/>
</dbReference>
<dbReference type="PANTHER" id="PTHR30336:SF4">
    <property type="entry name" value="ENVELOPE BIOGENESIS FACTOR ELYC"/>
    <property type="match status" value="1"/>
</dbReference>
<dbReference type="EMBL" id="AP023396">
    <property type="protein sequence ID" value="BCK56511.1"/>
    <property type="molecule type" value="Genomic_DNA"/>
</dbReference>
<reference evidence="3 4" key="1">
    <citation type="submission" date="2020-08" db="EMBL/GenBank/DDBJ databases">
        <title>Genome Sequencing of Nocardia wallacei strain FMUON74 and assembly.</title>
        <authorList>
            <person name="Toyokawa M."/>
            <person name="Uesaka K."/>
        </authorList>
    </citation>
    <scope>NUCLEOTIDE SEQUENCE [LARGE SCALE GENOMIC DNA]</scope>
    <source>
        <strain evidence="3 4">FMUON74</strain>
    </source>
</reference>
<dbReference type="CDD" id="cd06259">
    <property type="entry name" value="YdcF-like"/>
    <property type="match status" value="1"/>
</dbReference>
<dbReference type="PANTHER" id="PTHR30336">
    <property type="entry name" value="INNER MEMBRANE PROTEIN, PROBABLE PERMEASE"/>
    <property type="match status" value="1"/>
</dbReference>
<dbReference type="RefSeq" id="WP_187683568.1">
    <property type="nucleotide sequence ID" value="NZ_AP023396.1"/>
</dbReference>
<evidence type="ECO:0000313" key="3">
    <source>
        <dbReference type="EMBL" id="BCK56511.1"/>
    </source>
</evidence>
<dbReference type="AlphaFoldDB" id="A0A7G1KNV3"/>
<name>A0A7G1KNV3_9NOCA</name>
<dbReference type="GO" id="GO:0000270">
    <property type="term" value="P:peptidoglycan metabolic process"/>
    <property type="evidence" value="ECO:0007669"/>
    <property type="project" value="TreeGrafter"/>
</dbReference>
<evidence type="ECO:0000313" key="4">
    <source>
        <dbReference type="Proteomes" id="UP000516173"/>
    </source>
</evidence>
<feature type="domain" description="DUF218" evidence="2">
    <location>
        <begin position="66"/>
        <end position="190"/>
    </location>
</feature>
<dbReference type="Proteomes" id="UP000516173">
    <property type="component" value="Chromosome"/>
</dbReference>
<dbReference type="GO" id="GO:0005886">
    <property type="term" value="C:plasma membrane"/>
    <property type="evidence" value="ECO:0007669"/>
    <property type="project" value="TreeGrafter"/>
</dbReference>
<dbReference type="InterPro" id="IPR051599">
    <property type="entry name" value="Cell_Envelope_Assoc"/>
</dbReference>
<dbReference type="GeneID" id="80348756"/>
<dbReference type="GO" id="GO:0043164">
    <property type="term" value="P:Gram-negative-bacterium-type cell wall biogenesis"/>
    <property type="evidence" value="ECO:0007669"/>
    <property type="project" value="TreeGrafter"/>
</dbReference>
<protein>
    <recommendedName>
        <fullName evidence="2">DUF218 domain-containing protein</fullName>
    </recommendedName>
</protein>
<keyword evidence="1" id="KW-0732">Signal</keyword>
<evidence type="ECO:0000256" key="1">
    <source>
        <dbReference type="SAM" id="SignalP"/>
    </source>
</evidence>
<accession>A0A7G1KNV3</accession>
<dbReference type="Gene3D" id="3.40.50.620">
    <property type="entry name" value="HUPs"/>
    <property type="match status" value="1"/>
</dbReference>
<gene>
    <name evidence="3" type="ORF">NWFMUON74_42830</name>
</gene>
<dbReference type="InterPro" id="IPR014729">
    <property type="entry name" value="Rossmann-like_a/b/a_fold"/>
</dbReference>
<organism evidence="3 4">
    <name type="scientific">Nocardia wallacei</name>
    <dbReference type="NCBI Taxonomy" id="480035"/>
    <lineage>
        <taxon>Bacteria</taxon>
        <taxon>Bacillati</taxon>
        <taxon>Actinomycetota</taxon>
        <taxon>Actinomycetes</taxon>
        <taxon>Mycobacteriales</taxon>
        <taxon>Nocardiaceae</taxon>
        <taxon>Nocardia</taxon>
    </lineage>
</organism>
<dbReference type="Pfam" id="PF02698">
    <property type="entry name" value="DUF218"/>
    <property type="match status" value="1"/>
</dbReference>
<feature type="chain" id="PRO_5028947897" description="DUF218 domain-containing protein" evidence="1">
    <location>
        <begin position="35"/>
        <end position="206"/>
    </location>
</feature>
<sequence>MPHTTIPLLRSGTRLLAGAAVAAGMLLNAPAALADPIVDSVVAVIGSLGGVEPGTPLPLSHGPGTAIVVLGYGLEPDGRMRPELIGRLEAGFVQAVVSPQSPVIVTGGNPRGGVTEADAMARWLIDRGIAPERVHIEAAATDTRGNAAHSAELMRGLGTGDAVLVTSADHMPRATAIFADAGVPVVATVTPDALPPLLLDRFGPGE</sequence>
<keyword evidence="4" id="KW-1185">Reference proteome</keyword>
<proteinExistence type="predicted"/>
<evidence type="ECO:0000259" key="2">
    <source>
        <dbReference type="Pfam" id="PF02698"/>
    </source>
</evidence>